<keyword evidence="10" id="KW-0175">Coiled coil</keyword>
<evidence type="ECO:0000313" key="13">
    <source>
        <dbReference type="Proteomes" id="UP000193560"/>
    </source>
</evidence>
<dbReference type="InterPro" id="IPR002905">
    <property type="entry name" value="Trm1"/>
</dbReference>
<dbReference type="GO" id="GO:0005634">
    <property type="term" value="C:nucleus"/>
    <property type="evidence" value="ECO:0007669"/>
    <property type="project" value="TreeGrafter"/>
</dbReference>
<dbReference type="EC" id="2.1.1.216" evidence="7 9"/>
<evidence type="ECO:0000256" key="7">
    <source>
        <dbReference type="ARBA" id="ARBA00039099"/>
    </source>
</evidence>
<sequence>MDDIDISLYNTVTEGKATILFPKTNEVFYNPIQEFNRDMSIAAIRTWSDMFLQEKRDRLEKKLASTKSEKERQRLTEILDTNTGLNFNVLEALAATGLRSIRYAKEIPNLRQVVANDLLDDAVESIRRNIIYNGLDEGLVRPNKGDAMRVVYDTVGTHQKYDVVDLDPYGSAAPFIDGAVQAVSDGGLLCVTCTDLAILTGSMHPETCFGKYNGMPLKKTFPHEMALRLVLQMLQTSAGRYRRYIVPMVTCSIDFYLRVFVRVYTSPNGVKEAASKIGLIYECTGCHSFATQPLGQVEFKENGVKRHSPGFGPPVNTACDHCGNPHHVGGPAWIAPLHDKNFVGKMLQHVMDNEQNYGTHKRMKGMLSVIQEEVEDPCYWTIQRICGTLHCNGIPMLDLFSAILNAGYRVSSSHCGPQTIKTNAPPIVVWDILREFVKKHPVVMANIDEDSPARMILAKEPTTAVDFTRHPNAKPESRNTVRYQQNPAPNWGPKARAGKKRKADGSTIED</sequence>
<reference evidence="12 13" key="1">
    <citation type="submission" date="2016-07" db="EMBL/GenBank/DDBJ databases">
        <title>Pervasive Adenine N6-methylation of Active Genes in Fungi.</title>
        <authorList>
            <consortium name="DOE Joint Genome Institute"/>
            <person name="Mondo S.J."/>
            <person name="Dannebaum R.O."/>
            <person name="Kuo R.C."/>
            <person name="Labutti K."/>
            <person name="Haridas S."/>
            <person name="Kuo A."/>
            <person name="Salamov A."/>
            <person name="Ahrendt S.R."/>
            <person name="Lipzen A."/>
            <person name="Sullivan W."/>
            <person name="Andreopoulos W.B."/>
            <person name="Clum A."/>
            <person name="Lindquist E."/>
            <person name="Daum C."/>
            <person name="Ramamoorthy G.K."/>
            <person name="Gryganskyi A."/>
            <person name="Culley D."/>
            <person name="Magnuson J.K."/>
            <person name="James T.Y."/>
            <person name="O'Malley M.A."/>
            <person name="Stajich J.E."/>
            <person name="Spatafora J.W."/>
            <person name="Visel A."/>
            <person name="Grigoriev I.V."/>
        </authorList>
    </citation>
    <scope>NUCLEOTIDE SEQUENCE [LARGE SCALE GENOMIC DNA]</scope>
    <source>
        <strain evidence="12 13">NRRL 1336</strain>
    </source>
</reference>
<dbReference type="AlphaFoldDB" id="A0A1X2ITP7"/>
<keyword evidence="2 9" id="KW-0489">Methyltransferase</keyword>
<keyword evidence="1 9" id="KW-0820">tRNA-binding</keyword>
<evidence type="ECO:0000256" key="10">
    <source>
        <dbReference type="SAM" id="Coils"/>
    </source>
</evidence>
<feature type="region of interest" description="Disordered" evidence="11">
    <location>
        <begin position="462"/>
        <end position="510"/>
    </location>
</feature>
<dbReference type="NCBIfam" id="TIGR00308">
    <property type="entry name" value="TRM1"/>
    <property type="match status" value="1"/>
</dbReference>
<evidence type="ECO:0000256" key="2">
    <source>
        <dbReference type="ARBA" id="ARBA00022603"/>
    </source>
</evidence>
<dbReference type="PROSITE" id="PS51626">
    <property type="entry name" value="SAM_MT_TRM1"/>
    <property type="match status" value="1"/>
</dbReference>
<keyword evidence="13" id="KW-1185">Reference proteome</keyword>
<comment type="similarity">
    <text evidence="9">Belongs to the class I-like SAM-binding methyltransferase superfamily. Trm1 family.</text>
</comment>
<dbReference type="PANTHER" id="PTHR10631:SF3">
    <property type="entry name" value="TRNA (GUANINE(26)-N(2))-DIMETHYLTRANSFERASE"/>
    <property type="match status" value="1"/>
</dbReference>
<evidence type="ECO:0000256" key="5">
    <source>
        <dbReference type="ARBA" id="ARBA00022694"/>
    </source>
</evidence>
<evidence type="ECO:0000256" key="6">
    <source>
        <dbReference type="ARBA" id="ARBA00022884"/>
    </source>
</evidence>
<comment type="caution">
    <text evidence="12">The sequence shown here is derived from an EMBL/GenBank/DDBJ whole genome shotgun (WGS) entry which is preliminary data.</text>
</comment>
<dbReference type="GO" id="GO:0000049">
    <property type="term" value="F:tRNA binding"/>
    <property type="evidence" value="ECO:0007669"/>
    <property type="project" value="UniProtKB-UniRule"/>
</dbReference>
<dbReference type="SUPFAM" id="SSF53335">
    <property type="entry name" value="S-adenosyl-L-methionine-dependent methyltransferases"/>
    <property type="match status" value="1"/>
</dbReference>
<dbReference type="GO" id="GO:0002940">
    <property type="term" value="P:tRNA N2-guanine methylation"/>
    <property type="evidence" value="ECO:0007669"/>
    <property type="project" value="TreeGrafter"/>
</dbReference>
<keyword evidence="6 9" id="KW-0694">RNA-binding</keyword>
<evidence type="ECO:0000313" key="12">
    <source>
        <dbReference type="EMBL" id="ORZ22184.1"/>
    </source>
</evidence>
<keyword evidence="5 9" id="KW-0819">tRNA processing</keyword>
<evidence type="ECO:0000256" key="1">
    <source>
        <dbReference type="ARBA" id="ARBA00022555"/>
    </source>
</evidence>
<gene>
    <name evidence="12" type="ORF">BCR42DRAFT_458954</name>
</gene>
<protein>
    <recommendedName>
        <fullName evidence="7 9">tRNA (guanine(26)-N(2))-dimethyltransferase</fullName>
        <ecNumber evidence="7 9">2.1.1.216</ecNumber>
    </recommendedName>
</protein>
<dbReference type="Gene3D" id="3.30.56.70">
    <property type="entry name" value="N2,N2-dimethylguanosine tRNA methyltransferase, C-terminal domain"/>
    <property type="match status" value="1"/>
</dbReference>
<dbReference type="Proteomes" id="UP000193560">
    <property type="component" value="Unassembled WGS sequence"/>
</dbReference>
<proteinExistence type="inferred from homology"/>
<dbReference type="CDD" id="cd02440">
    <property type="entry name" value="AdoMet_MTases"/>
    <property type="match status" value="1"/>
</dbReference>
<evidence type="ECO:0000256" key="11">
    <source>
        <dbReference type="SAM" id="MobiDB-lite"/>
    </source>
</evidence>
<organism evidence="12 13">
    <name type="scientific">Absidia repens</name>
    <dbReference type="NCBI Taxonomy" id="90262"/>
    <lineage>
        <taxon>Eukaryota</taxon>
        <taxon>Fungi</taxon>
        <taxon>Fungi incertae sedis</taxon>
        <taxon>Mucoromycota</taxon>
        <taxon>Mucoromycotina</taxon>
        <taxon>Mucoromycetes</taxon>
        <taxon>Mucorales</taxon>
        <taxon>Cunninghamellaceae</taxon>
        <taxon>Absidia</taxon>
    </lineage>
</organism>
<dbReference type="Gene3D" id="3.40.50.150">
    <property type="entry name" value="Vaccinia Virus protein VP39"/>
    <property type="match status" value="1"/>
</dbReference>
<dbReference type="FunFam" id="3.30.56.70:FF:000001">
    <property type="entry name" value="tRNA (guanine(26)-N(2))-dimethyltransferase"/>
    <property type="match status" value="1"/>
</dbReference>
<dbReference type="InterPro" id="IPR042296">
    <property type="entry name" value="tRNA_met_Trm1_C"/>
</dbReference>
<keyword evidence="3 9" id="KW-0808">Transferase</keyword>
<dbReference type="Pfam" id="PF02005">
    <property type="entry name" value="TRM"/>
    <property type="match status" value="1"/>
</dbReference>
<dbReference type="OrthoDB" id="6349953at2759"/>
<dbReference type="EMBL" id="MCGE01000004">
    <property type="protein sequence ID" value="ORZ22184.1"/>
    <property type="molecule type" value="Genomic_DNA"/>
</dbReference>
<dbReference type="STRING" id="90262.A0A1X2ITP7"/>
<comment type="catalytic activity">
    <reaction evidence="8 9">
        <text>guanosine(26) in tRNA + 2 S-adenosyl-L-methionine = N(2)-dimethylguanosine(26) in tRNA + 2 S-adenosyl-L-homocysteine + 2 H(+)</text>
        <dbReference type="Rhea" id="RHEA:43140"/>
        <dbReference type="Rhea" id="RHEA-COMP:10359"/>
        <dbReference type="Rhea" id="RHEA-COMP:10360"/>
        <dbReference type="ChEBI" id="CHEBI:15378"/>
        <dbReference type="ChEBI" id="CHEBI:57856"/>
        <dbReference type="ChEBI" id="CHEBI:59789"/>
        <dbReference type="ChEBI" id="CHEBI:74269"/>
        <dbReference type="ChEBI" id="CHEBI:74513"/>
        <dbReference type="EC" id="2.1.1.216"/>
    </reaction>
</comment>
<keyword evidence="4 9" id="KW-0949">S-adenosyl-L-methionine</keyword>
<evidence type="ECO:0000256" key="3">
    <source>
        <dbReference type="ARBA" id="ARBA00022679"/>
    </source>
</evidence>
<dbReference type="GO" id="GO:0160104">
    <property type="term" value="F:tRNA (guanine(26)-N2)-dimethyltransferase activity"/>
    <property type="evidence" value="ECO:0007669"/>
    <property type="project" value="UniProtKB-UniRule"/>
</dbReference>
<evidence type="ECO:0000256" key="8">
    <source>
        <dbReference type="ARBA" id="ARBA00051897"/>
    </source>
</evidence>
<evidence type="ECO:0000256" key="9">
    <source>
        <dbReference type="PROSITE-ProRule" id="PRU00958"/>
    </source>
</evidence>
<dbReference type="PANTHER" id="PTHR10631">
    <property type="entry name" value="N 2 ,N 2 -DIMETHYLGUANOSINE TRNA METHYLTRANSFERASE"/>
    <property type="match status" value="1"/>
</dbReference>
<feature type="compositionally biased region" description="Basic and acidic residues" evidence="11">
    <location>
        <begin position="467"/>
        <end position="479"/>
    </location>
</feature>
<evidence type="ECO:0000256" key="4">
    <source>
        <dbReference type="ARBA" id="ARBA00022691"/>
    </source>
</evidence>
<feature type="coiled-coil region" evidence="10">
    <location>
        <begin position="49"/>
        <end position="76"/>
    </location>
</feature>
<name>A0A1X2ITP7_9FUNG</name>
<accession>A0A1X2ITP7</accession>
<dbReference type="InterPro" id="IPR029063">
    <property type="entry name" value="SAM-dependent_MTases_sf"/>
</dbReference>